<dbReference type="SUPFAM" id="SSF46785">
    <property type="entry name" value="Winged helix' DNA-binding domain"/>
    <property type="match status" value="1"/>
</dbReference>
<evidence type="ECO:0000313" key="6">
    <source>
        <dbReference type="Proteomes" id="UP000008838"/>
    </source>
</evidence>
<evidence type="ECO:0000256" key="2">
    <source>
        <dbReference type="ARBA" id="ARBA00023125"/>
    </source>
</evidence>
<dbReference type="AlphaFoldDB" id="B2GHI6"/>
<evidence type="ECO:0000313" key="5">
    <source>
        <dbReference type="EMBL" id="BAG30462.1"/>
    </source>
</evidence>
<accession>B2GHI6</accession>
<dbReference type="SMART" id="SM00895">
    <property type="entry name" value="FCD"/>
    <property type="match status" value="1"/>
</dbReference>
<dbReference type="SMART" id="SM00345">
    <property type="entry name" value="HTH_GNTR"/>
    <property type="match status" value="1"/>
</dbReference>
<dbReference type="Proteomes" id="UP000008838">
    <property type="component" value="Chromosome"/>
</dbReference>
<dbReference type="PANTHER" id="PTHR43537">
    <property type="entry name" value="TRANSCRIPTIONAL REGULATOR, GNTR FAMILY"/>
    <property type="match status" value="1"/>
</dbReference>
<name>B2GHI6_KOCRD</name>
<dbReference type="Pfam" id="PF07729">
    <property type="entry name" value="FCD"/>
    <property type="match status" value="1"/>
</dbReference>
<dbReference type="PRINTS" id="PR00035">
    <property type="entry name" value="HTHGNTR"/>
</dbReference>
<dbReference type="InterPro" id="IPR036390">
    <property type="entry name" value="WH_DNA-bd_sf"/>
</dbReference>
<dbReference type="InterPro" id="IPR008920">
    <property type="entry name" value="TF_FadR/GntR_C"/>
</dbReference>
<dbReference type="Gene3D" id="1.20.120.530">
    <property type="entry name" value="GntR ligand-binding domain-like"/>
    <property type="match status" value="1"/>
</dbReference>
<dbReference type="Pfam" id="PF00392">
    <property type="entry name" value="GntR"/>
    <property type="match status" value="1"/>
</dbReference>
<dbReference type="HOGENOM" id="CLU_017584_5_5_11"/>
<dbReference type="InterPro" id="IPR036388">
    <property type="entry name" value="WH-like_DNA-bd_sf"/>
</dbReference>
<dbReference type="GO" id="GO:0003677">
    <property type="term" value="F:DNA binding"/>
    <property type="evidence" value="ECO:0007669"/>
    <property type="project" value="UniProtKB-KW"/>
</dbReference>
<dbReference type="PROSITE" id="PS50949">
    <property type="entry name" value="HTH_GNTR"/>
    <property type="match status" value="1"/>
</dbReference>
<keyword evidence="3" id="KW-0804">Transcription</keyword>
<protein>
    <submittedName>
        <fullName evidence="5">Putative GntR family transcriptional regulator</fullName>
    </submittedName>
</protein>
<dbReference type="SUPFAM" id="SSF48008">
    <property type="entry name" value="GntR ligand-binding domain-like"/>
    <property type="match status" value="1"/>
</dbReference>
<dbReference type="RefSeq" id="WP_012399183.1">
    <property type="nucleotide sequence ID" value="NC_010617.1"/>
</dbReference>
<proteinExistence type="predicted"/>
<evidence type="ECO:0000256" key="3">
    <source>
        <dbReference type="ARBA" id="ARBA00023163"/>
    </source>
</evidence>
<keyword evidence="6" id="KW-1185">Reference proteome</keyword>
<reference evidence="5 6" key="1">
    <citation type="journal article" date="2008" name="J. Bacteriol.">
        <title>Complete genome sequence of the soil actinomycete Kocuria rhizophila.</title>
        <authorList>
            <person name="Takarada H."/>
            <person name="Sekine M."/>
            <person name="Kosugi H."/>
            <person name="Matsuo Y."/>
            <person name="Fujisawa T."/>
            <person name="Omata S."/>
            <person name="Kishi E."/>
            <person name="Shimizu A."/>
            <person name="Tsukatani N."/>
            <person name="Tanikawa S."/>
            <person name="Fujita N."/>
            <person name="Harayama S."/>
        </authorList>
    </citation>
    <scope>NUCLEOTIDE SEQUENCE [LARGE SCALE GENOMIC DNA]</scope>
    <source>
        <strain evidence="6">ATCC 9341 / DSM 348 / NBRC 103217 / DC2201</strain>
    </source>
</reference>
<evidence type="ECO:0000259" key="4">
    <source>
        <dbReference type="PROSITE" id="PS50949"/>
    </source>
</evidence>
<dbReference type="OrthoDB" id="5243844at2"/>
<dbReference type="KEGG" id="krh:KRH_21150"/>
<dbReference type="CDD" id="cd07377">
    <property type="entry name" value="WHTH_GntR"/>
    <property type="match status" value="1"/>
</dbReference>
<dbReference type="InterPro" id="IPR011711">
    <property type="entry name" value="GntR_C"/>
</dbReference>
<dbReference type="eggNOG" id="COG1802">
    <property type="taxonomic scope" value="Bacteria"/>
</dbReference>
<dbReference type="EMBL" id="AP009152">
    <property type="protein sequence ID" value="BAG30462.1"/>
    <property type="molecule type" value="Genomic_DNA"/>
</dbReference>
<feature type="domain" description="HTH gntR-type" evidence="4">
    <location>
        <begin position="18"/>
        <end position="85"/>
    </location>
</feature>
<dbReference type="Gene3D" id="1.10.10.10">
    <property type="entry name" value="Winged helix-like DNA-binding domain superfamily/Winged helix DNA-binding domain"/>
    <property type="match status" value="1"/>
</dbReference>
<dbReference type="GO" id="GO:0003700">
    <property type="term" value="F:DNA-binding transcription factor activity"/>
    <property type="evidence" value="ECO:0007669"/>
    <property type="project" value="InterPro"/>
</dbReference>
<dbReference type="InterPro" id="IPR000524">
    <property type="entry name" value="Tscrpt_reg_HTH_GntR"/>
</dbReference>
<dbReference type="STRING" id="378753.KRH_21150"/>
<keyword evidence="2" id="KW-0238">DNA-binding</keyword>
<keyword evidence="1" id="KW-0805">Transcription regulation</keyword>
<dbReference type="PANTHER" id="PTHR43537:SF45">
    <property type="entry name" value="GNTR FAMILY REGULATORY PROTEIN"/>
    <property type="match status" value="1"/>
</dbReference>
<evidence type="ECO:0000256" key="1">
    <source>
        <dbReference type="ARBA" id="ARBA00023015"/>
    </source>
</evidence>
<gene>
    <name evidence="5" type="ordered locus">KRH_21150</name>
</gene>
<organism evidence="5 6">
    <name type="scientific">Kocuria rhizophila (strain ATCC 9341 / DSM 348 / NBRC 103217 / DC2201)</name>
    <dbReference type="NCBI Taxonomy" id="378753"/>
    <lineage>
        <taxon>Bacteria</taxon>
        <taxon>Bacillati</taxon>
        <taxon>Actinomycetota</taxon>
        <taxon>Actinomycetes</taxon>
        <taxon>Micrococcales</taxon>
        <taxon>Micrococcaceae</taxon>
        <taxon>Kocuria</taxon>
    </lineage>
</organism>
<sequence>MSPRTAGHTGDFGAGDETQASAHAAARLRAEIADGALAPGAKLSEHAVSAELGISRNTLRECFAMLAAEGLVLRIPHRGVFVARPTADDVRDLYAARRILEPGAVLWGDVDDALNERLRGIVSAALAARETADVAAMSDANQRFHRALVEAAVSRALLADMDRALARMRLVFHAMLADREFHARYAVRNAEVLAALESYDRDRAARLLRDSLGAARDEILDRLG</sequence>